<feature type="domain" description="DUF7933" evidence="4">
    <location>
        <begin position="603"/>
        <end position="728"/>
    </location>
</feature>
<dbReference type="AlphaFoldDB" id="A0A7X1NUY2"/>
<name>A0A7X1NUY2_9DEIO</name>
<sequence>MSRISYQRVKTNLLRGGVAAMALLSLGAFQMAAAAALDCNTIYAAVGTNPARAGVGSYLTTLSTGGVLGNAVQLPASADQTSTTNGGVRGRSVTAGFGVDPVNKRIYYVDGYGGTGYNTARYARLYDYDGDTFTQLTVDASGAPVFSNPTTEHQAGVDEAGTLWATDWAAPSDIYQYSRGTVTRYLNAIAAPAVAADATEWNSLQDGDMAFDGVFDGVGQGRMWFVSSTTTNIVIYMVTRTSATAFQAKKVASFAPTAGALSATTNWVTGAAFGPDGLLYISTSGSDLYKYNTVAGTLTVAKDGVTPVNGQNAITDLGSCYYPKPALSVSKTHTGNFEVWKQGTYTIKVTNNGQFATSSAIVLKDALPNGMTYAGASSSTGTVSGPTPGTAGTISLTFTPTSPLIPQQSHEITLTVNVNLAARGNVTNYVSVGGGGDPGPNKNGTAPEPGSSCTSGAYCSSDPTTVLPPQTATITKSFTPASVPLDVASTITFTVTNPNTGGALTNLKFTDTLTGMSVANTTLGGTCASVTNASALTVGATALDLTIPSLAANSNCTITVQVKGTRIGVNPNTTSGVTSTQTPTPGTVSNTANLTVRPLAAGVSKSFNSPNVPQGGTTQLTITVTNPNGADATAFALTDDVAGTMGITGLTITAVSSDTCKGSGTVTTASGKYVLTGGTLPAAGCSVVLTVQVPTSATTGSKTNTIVGTSVTGTINSQALPAATNATASFTVTAPVITPNLTLTKKGPAFARPSTAANSNPAAGPVVAAQDSFISYTLTVNTAGANATGTTTVTDTLPPGLSWTVATGGTPNYTATPGTWTCSIVAQTITCTTTSPIEVGKPQTITLNNVKVAAGAAAGPTITNKATVSNPGETKTDDNGAEFVTRLVLTEVTKQVRTLPGGTFGTAASIRPGDLLEYCIDTQNRGGADLLNYVLSDALNSNGTSVTAVPIASDAAYGGRAIKRTRTPASGPPITDNLTAAADADAGRLTDSTLTVTLGTLLAGETVRTCFQVRVK</sequence>
<evidence type="ECO:0000313" key="5">
    <source>
        <dbReference type="EMBL" id="MPY66292.1"/>
    </source>
</evidence>
<keyword evidence="6" id="KW-1185">Reference proteome</keyword>
<keyword evidence="2" id="KW-0732">Signal</keyword>
<gene>
    <name evidence="5" type="ORF">F8S09_06215</name>
</gene>
<comment type="caution">
    <text evidence="5">The sequence shown here is derived from an EMBL/GenBank/DDBJ whole genome shotgun (WGS) entry which is preliminary data.</text>
</comment>
<proteinExistence type="predicted"/>
<dbReference type="SUPFAM" id="SSF63829">
    <property type="entry name" value="Calcium-dependent phosphotriesterase"/>
    <property type="match status" value="1"/>
</dbReference>
<dbReference type="InterPro" id="IPR057693">
    <property type="entry name" value="DUF7933"/>
</dbReference>
<dbReference type="EMBL" id="WBSL01000002">
    <property type="protein sequence ID" value="MPY66292.1"/>
    <property type="molecule type" value="Genomic_DNA"/>
</dbReference>
<reference evidence="5 6" key="1">
    <citation type="submission" date="2019-10" db="EMBL/GenBank/DDBJ databases">
        <title>Deinococcus sp. isolated from soil.</title>
        <authorList>
            <person name="Li Y."/>
            <person name="Wang J."/>
        </authorList>
    </citation>
    <scope>NUCLEOTIDE SEQUENCE [LARGE SCALE GENOMIC DNA]</scope>
    <source>
        <strain evidence="5 6">SDU3-2</strain>
    </source>
</reference>
<evidence type="ECO:0000256" key="1">
    <source>
        <dbReference type="SAM" id="MobiDB-lite"/>
    </source>
</evidence>
<organism evidence="5 6">
    <name type="scientific">Deinococcus terrestris</name>
    <dbReference type="NCBI Taxonomy" id="2651870"/>
    <lineage>
        <taxon>Bacteria</taxon>
        <taxon>Thermotogati</taxon>
        <taxon>Deinococcota</taxon>
        <taxon>Deinococci</taxon>
        <taxon>Deinococcales</taxon>
        <taxon>Deinococcaceae</taxon>
        <taxon>Deinococcus</taxon>
    </lineage>
</organism>
<protein>
    <submittedName>
        <fullName evidence="5">DUF11 domain-containing protein</fullName>
    </submittedName>
</protein>
<feature type="region of interest" description="Disordered" evidence="1">
    <location>
        <begin position="431"/>
        <end position="460"/>
    </location>
</feature>
<evidence type="ECO:0000256" key="2">
    <source>
        <dbReference type="SAM" id="SignalP"/>
    </source>
</evidence>
<dbReference type="PANTHER" id="PTHR34819:SF3">
    <property type="entry name" value="CELL SURFACE PROTEIN"/>
    <property type="match status" value="1"/>
</dbReference>
<feature type="compositionally biased region" description="Polar residues" evidence="1">
    <location>
        <begin position="451"/>
        <end position="460"/>
    </location>
</feature>
<dbReference type="Pfam" id="PF01345">
    <property type="entry name" value="DUF11"/>
    <property type="match status" value="2"/>
</dbReference>
<dbReference type="InterPro" id="IPR001434">
    <property type="entry name" value="OmcB-like_DUF11"/>
</dbReference>
<evidence type="ECO:0000313" key="6">
    <source>
        <dbReference type="Proteomes" id="UP000484842"/>
    </source>
</evidence>
<feature type="chain" id="PRO_5030983030" evidence="2">
    <location>
        <begin position="35"/>
        <end position="1016"/>
    </location>
</feature>
<evidence type="ECO:0000259" key="3">
    <source>
        <dbReference type="Pfam" id="PF01345"/>
    </source>
</evidence>
<feature type="domain" description="DUF11" evidence="3">
    <location>
        <begin position="769"/>
        <end position="882"/>
    </location>
</feature>
<dbReference type="NCBIfam" id="TIGR01451">
    <property type="entry name" value="B_ant_repeat"/>
    <property type="match status" value="1"/>
</dbReference>
<accession>A0A7X1NUY2</accession>
<feature type="domain" description="DUF7933" evidence="4">
    <location>
        <begin position="473"/>
        <end position="590"/>
    </location>
</feature>
<dbReference type="InterPro" id="IPR047589">
    <property type="entry name" value="DUF11_rpt"/>
</dbReference>
<evidence type="ECO:0000259" key="4">
    <source>
        <dbReference type="Pfam" id="PF25564"/>
    </source>
</evidence>
<feature type="domain" description="DUF11" evidence="3">
    <location>
        <begin position="327"/>
        <end position="443"/>
    </location>
</feature>
<dbReference type="PANTHER" id="PTHR34819">
    <property type="entry name" value="LARGE CYSTEINE-RICH PERIPLASMIC PROTEIN OMCB"/>
    <property type="match status" value="1"/>
</dbReference>
<dbReference type="Proteomes" id="UP000484842">
    <property type="component" value="Unassembled WGS sequence"/>
</dbReference>
<dbReference type="Pfam" id="PF25564">
    <property type="entry name" value="DUF7933"/>
    <property type="match status" value="2"/>
</dbReference>
<dbReference type="InterPro" id="IPR051172">
    <property type="entry name" value="Chlamydia_OmcB"/>
</dbReference>
<feature type="signal peptide" evidence="2">
    <location>
        <begin position="1"/>
        <end position="34"/>
    </location>
</feature>